<gene>
    <name evidence="1" type="primary">cas7c</name>
    <name evidence="1" type="ORF">C8263_16790</name>
</gene>
<dbReference type="RefSeq" id="WP_107139295.1">
    <property type="nucleotide sequence ID" value="NZ_PYSV01000023.1"/>
</dbReference>
<sequence>MTTEVKTAAISDPTVRHEFVLLFDVTNGNPNGDPDAANAPRTDPETQLGFVTDVALKRKVRDYLLLSNSQRSNPIEVFIQSKTALNSAIEATSKTLTPELSSDEKSGKKSIPRLRDAMCAQFYDIRMFGAVLSTGKLNAGQVRGPVQITFARSIDRVLPIDVTITRQARTTEERMETGSTEIGRKSVLPYGLYRAHGFFNPLLGRAVTEGGTGVTTDDLNLFWEALTNLFNLDRSASRGEMAVRGLYVFSHENALGKAPAHKLFKLIEVPSLGDGAAPRRFEEYSVARPAEGPLDAYPGVMLTVLAEG</sequence>
<comment type="caution">
    <text evidence="1">The sequence shown here is derived from an EMBL/GenBank/DDBJ whole genome shotgun (WGS) entry which is preliminary data.</text>
</comment>
<name>A0A2T3W403_9DEIO</name>
<dbReference type="GO" id="GO:0043571">
    <property type="term" value="P:maintenance of CRISPR repeat elements"/>
    <property type="evidence" value="ECO:0007669"/>
    <property type="project" value="InterPro"/>
</dbReference>
<dbReference type="OrthoDB" id="9776792at2"/>
<dbReference type="Pfam" id="PF05107">
    <property type="entry name" value="Cas_Cas7"/>
    <property type="match status" value="1"/>
</dbReference>
<organism evidence="1 2">
    <name type="scientific">Deinococcus arcticus</name>
    <dbReference type="NCBI Taxonomy" id="2136176"/>
    <lineage>
        <taxon>Bacteria</taxon>
        <taxon>Thermotogati</taxon>
        <taxon>Deinococcota</taxon>
        <taxon>Deinococci</taxon>
        <taxon>Deinococcales</taxon>
        <taxon>Deinococcaceae</taxon>
        <taxon>Deinococcus</taxon>
    </lineage>
</organism>
<dbReference type="InterPro" id="IPR006482">
    <property type="entry name" value="Cas7_Csh2/Csh2"/>
</dbReference>
<accession>A0A2T3W403</accession>
<proteinExistence type="predicted"/>
<reference evidence="1 2" key="1">
    <citation type="submission" date="2018-03" db="EMBL/GenBank/DDBJ databases">
        <title>Draft genome of Deinococcus sp. OD32.</title>
        <authorList>
            <person name="Wang X.-P."/>
            <person name="Du Z.-J."/>
        </authorList>
    </citation>
    <scope>NUCLEOTIDE SEQUENCE [LARGE SCALE GENOMIC DNA]</scope>
    <source>
        <strain evidence="1 2">OD32</strain>
    </source>
</reference>
<dbReference type="NCBIfam" id="TIGR01595">
    <property type="entry name" value="cas_CT1132"/>
    <property type="match status" value="1"/>
</dbReference>
<keyword evidence="2" id="KW-1185">Reference proteome</keyword>
<evidence type="ECO:0000313" key="2">
    <source>
        <dbReference type="Proteomes" id="UP000240317"/>
    </source>
</evidence>
<protein>
    <submittedName>
        <fullName evidence="1">Type I-C CRISPR-associated protein Cas7/Csd2</fullName>
    </submittedName>
</protein>
<dbReference type="EMBL" id="PYSV01000023">
    <property type="protein sequence ID" value="PTA66626.1"/>
    <property type="molecule type" value="Genomic_DNA"/>
</dbReference>
<dbReference type="NCBIfam" id="TIGR02589">
    <property type="entry name" value="cas_Csd2"/>
    <property type="match status" value="1"/>
</dbReference>
<dbReference type="AlphaFoldDB" id="A0A2T3W403"/>
<dbReference type="InterPro" id="IPR013418">
    <property type="entry name" value="CRISPR-assoc_prot_Cas7/Csd2"/>
</dbReference>
<dbReference type="Proteomes" id="UP000240317">
    <property type="component" value="Unassembled WGS sequence"/>
</dbReference>
<evidence type="ECO:0000313" key="1">
    <source>
        <dbReference type="EMBL" id="PTA66626.1"/>
    </source>
</evidence>